<dbReference type="GO" id="GO:0004519">
    <property type="term" value="F:endonuclease activity"/>
    <property type="evidence" value="ECO:0007669"/>
    <property type="project" value="UniProtKB-KW"/>
</dbReference>
<evidence type="ECO:0000313" key="7">
    <source>
        <dbReference type="Proteomes" id="UP000295058"/>
    </source>
</evidence>
<dbReference type="InterPro" id="IPR011335">
    <property type="entry name" value="Restrct_endonuc-II-like"/>
</dbReference>
<proteinExistence type="inferred from homology"/>
<evidence type="ECO:0000313" key="5">
    <source>
        <dbReference type="EMBL" id="TDW59334.1"/>
    </source>
</evidence>
<evidence type="ECO:0000256" key="3">
    <source>
        <dbReference type="SAM" id="MobiDB-lite"/>
    </source>
</evidence>
<dbReference type="NCBIfam" id="NF009150">
    <property type="entry name" value="PRK12497.1-3"/>
    <property type="match status" value="1"/>
</dbReference>
<sequence length="127" mass="14495">MATGFSSGKKPEQQNKREHGALYERRAESYLQAQGLQPVTRNYQCKLGEIDLIMRQGQTLVFVEVRFRNSEQFGGAAMSVTHTKQRKIRRAALCYLQMKGLNEAHQSCRFDLVAIDGNQINWIANAF</sequence>
<evidence type="ECO:0000256" key="2">
    <source>
        <dbReference type="HAMAP-Rule" id="MF_00048"/>
    </source>
</evidence>
<name>A0A235CKN2_9GAMM</name>
<dbReference type="GO" id="GO:0003676">
    <property type="term" value="F:nucleic acid binding"/>
    <property type="evidence" value="ECO:0007669"/>
    <property type="project" value="InterPro"/>
</dbReference>
<dbReference type="OrthoDB" id="9794876at2"/>
<dbReference type="PANTHER" id="PTHR34039">
    <property type="entry name" value="UPF0102 PROTEIN YRAN"/>
    <property type="match status" value="1"/>
</dbReference>
<dbReference type="InterPro" id="IPR003509">
    <property type="entry name" value="UPF0102_YraN-like"/>
</dbReference>
<feature type="compositionally biased region" description="Basic and acidic residues" evidence="3">
    <location>
        <begin position="9"/>
        <end position="21"/>
    </location>
</feature>
<protein>
    <recommendedName>
        <fullName evidence="2">UPF0102 protein B6S09_08150</fullName>
    </recommendedName>
</protein>
<dbReference type="NCBIfam" id="TIGR00252">
    <property type="entry name" value="YraN family protein"/>
    <property type="match status" value="1"/>
</dbReference>
<dbReference type="InterPro" id="IPR011856">
    <property type="entry name" value="tRNA_endonuc-like_dom_sf"/>
</dbReference>
<comment type="similarity">
    <text evidence="1 2">Belongs to the UPF0102 family.</text>
</comment>
<dbReference type="HAMAP" id="MF_00048">
    <property type="entry name" value="UPF0102"/>
    <property type="match status" value="1"/>
</dbReference>
<feature type="region of interest" description="Disordered" evidence="3">
    <location>
        <begin position="1"/>
        <end position="21"/>
    </location>
</feature>
<dbReference type="PANTHER" id="PTHR34039:SF1">
    <property type="entry name" value="UPF0102 PROTEIN YRAN"/>
    <property type="match status" value="1"/>
</dbReference>
<evidence type="ECO:0000313" key="4">
    <source>
        <dbReference type="EMBL" id="OYD24597.1"/>
    </source>
</evidence>
<dbReference type="EMBL" id="SODO01000005">
    <property type="protein sequence ID" value="TDW59334.1"/>
    <property type="molecule type" value="Genomic_DNA"/>
</dbReference>
<dbReference type="AlphaFoldDB" id="A0A235CKN2"/>
<keyword evidence="5" id="KW-0378">Hydrolase</keyword>
<comment type="caution">
    <text evidence="4">The sequence shown here is derived from an EMBL/GenBank/DDBJ whole genome shotgun (WGS) entry which is preliminary data.</text>
</comment>
<dbReference type="SUPFAM" id="SSF52980">
    <property type="entry name" value="Restriction endonuclease-like"/>
    <property type="match status" value="1"/>
</dbReference>
<reference evidence="4 6" key="1">
    <citation type="submission" date="2017-08" db="EMBL/GenBank/DDBJ databases">
        <title>Draft Genome Sequence of the Marine Bacterium Oceanimonas baumannii ATCC 700832.</title>
        <authorList>
            <person name="Mcclelland W.D."/>
            <person name="Brennan M.A."/>
            <person name="Trachtenberg A.M."/>
            <person name="Maclea K.S."/>
        </authorList>
    </citation>
    <scope>NUCLEOTIDE SEQUENCE [LARGE SCALE GENOMIC DNA]</scope>
    <source>
        <strain evidence="4 6">ATCC 700832</strain>
    </source>
</reference>
<keyword evidence="7" id="KW-1185">Reference proteome</keyword>
<keyword evidence="5" id="KW-0255">Endonuclease</keyword>
<evidence type="ECO:0000313" key="6">
    <source>
        <dbReference type="Proteomes" id="UP000243640"/>
    </source>
</evidence>
<dbReference type="Proteomes" id="UP000295058">
    <property type="component" value="Unassembled WGS sequence"/>
</dbReference>
<accession>A0A235CKN2</accession>
<keyword evidence="5" id="KW-0540">Nuclease</keyword>
<reference evidence="5 7" key="2">
    <citation type="submission" date="2019-03" db="EMBL/GenBank/DDBJ databases">
        <title>Genomic Encyclopedia of Archaeal and Bacterial Type Strains, Phase II (KMG-II): from individual species to whole genera.</title>
        <authorList>
            <person name="Goeker M."/>
        </authorList>
    </citation>
    <scope>NUCLEOTIDE SEQUENCE [LARGE SCALE GENOMIC DNA]</scope>
    <source>
        <strain evidence="5 7">DSM 15594</strain>
    </source>
</reference>
<dbReference type="Gene3D" id="3.40.1350.10">
    <property type="match status" value="1"/>
</dbReference>
<evidence type="ECO:0000256" key="1">
    <source>
        <dbReference type="ARBA" id="ARBA00006738"/>
    </source>
</evidence>
<gene>
    <name evidence="4" type="ORF">B6S09_08150</name>
    <name evidence="5" type="ORF">LY04_01577</name>
</gene>
<dbReference type="Proteomes" id="UP000243640">
    <property type="component" value="Unassembled WGS sequence"/>
</dbReference>
<organism evidence="4 6">
    <name type="scientific">Oceanimonas baumannii</name>
    <dbReference type="NCBI Taxonomy" id="129578"/>
    <lineage>
        <taxon>Bacteria</taxon>
        <taxon>Pseudomonadati</taxon>
        <taxon>Pseudomonadota</taxon>
        <taxon>Gammaproteobacteria</taxon>
        <taxon>Aeromonadales</taxon>
        <taxon>Aeromonadaceae</taxon>
        <taxon>Oceanimonas</taxon>
    </lineage>
</organism>
<dbReference type="RefSeq" id="WP_094278015.1">
    <property type="nucleotide sequence ID" value="NZ_NQJF01000006.1"/>
</dbReference>
<dbReference type="EMBL" id="NQJF01000006">
    <property type="protein sequence ID" value="OYD24597.1"/>
    <property type="molecule type" value="Genomic_DNA"/>
</dbReference>
<dbReference type="Pfam" id="PF02021">
    <property type="entry name" value="UPF0102"/>
    <property type="match status" value="1"/>
</dbReference>
<dbReference type="CDD" id="cd20736">
    <property type="entry name" value="PoNe_Nuclease"/>
    <property type="match status" value="1"/>
</dbReference>